<gene>
    <name evidence="1" type="ORF">S06H3_14263</name>
</gene>
<feature type="non-terminal residue" evidence="1">
    <location>
        <position position="1"/>
    </location>
</feature>
<proteinExistence type="predicted"/>
<organism evidence="1">
    <name type="scientific">marine sediment metagenome</name>
    <dbReference type="NCBI Taxonomy" id="412755"/>
    <lineage>
        <taxon>unclassified sequences</taxon>
        <taxon>metagenomes</taxon>
        <taxon>ecological metagenomes</taxon>
    </lineage>
</organism>
<protein>
    <submittedName>
        <fullName evidence="1">Uncharacterized protein</fullName>
    </submittedName>
</protein>
<comment type="caution">
    <text evidence="1">The sequence shown here is derived from an EMBL/GenBank/DDBJ whole genome shotgun (WGS) entry which is preliminary data.</text>
</comment>
<dbReference type="EMBL" id="BARV01006975">
    <property type="protein sequence ID" value="GAI18077.1"/>
    <property type="molecule type" value="Genomic_DNA"/>
</dbReference>
<reference evidence="1" key="1">
    <citation type="journal article" date="2014" name="Front. Microbiol.">
        <title>High frequency of phylogenetically diverse reductive dehalogenase-homologous genes in deep subseafloor sedimentary metagenomes.</title>
        <authorList>
            <person name="Kawai M."/>
            <person name="Futagami T."/>
            <person name="Toyoda A."/>
            <person name="Takaki Y."/>
            <person name="Nishi S."/>
            <person name="Hori S."/>
            <person name="Arai W."/>
            <person name="Tsubouchi T."/>
            <person name="Morono Y."/>
            <person name="Uchiyama I."/>
            <person name="Ito T."/>
            <person name="Fujiyama A."/>
            <person name="Inagaki F."/>
            <person name="Takami H."/>
        </authorList>
    </citation>
    <scope>NUCLEOTIDE SEQUENCE</scope>
    <source>
        <strain evidence="1">Expedition CK06-06</strain>
    </source>
</reference>
<evidence type="ECO:0000313" key="1">
    <source>
        <dbReference type="EMBL" id="GAI18077.1"/>
    </source>
</evidence>
<dbReference type="AlphaFoldDB" id="X1LFK0"/>
<accession>X1LFK0</accession>
<sequence>DATSEYYRTTQFSEIGHSSSGSSGFVYRVLVYDGLLSQAQHDEIAAALVAIYVP</sequence>
<name>X1LFK0_9ZZZZ</name>